<reference evidence="2" key="2">
    <citation type="submission" date="2023-05" db="EMBL/GenBank/DDBJ databases">
        <authorList>
            <consortium name="Lawrence Berkeley National Laboratory"/>
            <person name="Steindorff A."/>
            <person name="Hensen N."/>
            <person name="Bonometti L."/>
            <person name="Westerberg I."/>
            <person name="Brannstrom I.O."/>
            <person name="Guillou S."/>
            <person name="Cros-Aarteil S."/>
            <person name="Calhoun S."/>
            <person name="Haridas S."/>
            <person name="Kuo A."/>
            <person name="Mondo S."/>
            <person name="Pangilinan J."/>
            <person name="Riley R."/>
            <person name="Labutti K."/>
            <person name="Andreopoulos B."/>
            <person name="Lipzen A."/>
            <person name="Chen C."/>
            <person name="Yanf M."/>
            <person name="Daum C."/>
            <person name="Ng V."/>
            <person name="Clum A."/>
            <person name="Ohm R."/>
            <person name="Martin F."/>
            <person name="Silar P."/>
            <person name="Natvig D."/>
            <person name="Lalanne C."/>
            <person name="Gautier V."/>
            <person name="Ament-Velasquez S.L."/>
            <person name="Kruys A."/>
            <person name="Hutchinson M.I."/>
            <person name="Powell A.J."/>
            <person name="Barry K."/>
            <person name="Miller A.N."/>
            <person name="Grigoriev I.V."/>
            <person name="Debuchy R."/>
            <person name="Gladieux P."/>
            <person name="Thoren M.H."/>
            <person name="Johannesson H."/>
        </authorList>
    </citation>
    <scope>NUCLEOTIDE SEQUENCE</scope>
    <source>
        <strain evidence="2">CBS 731.68</strain>
    </source>
</reference>
<dbReference type="EMBL" id="MU853245">
    <property type="protein sequence ID" value="KAK4119726.1"/>
    <property type="molecule type" value="Genomic_DNA"/>
</dbReference>
<name>A0AAN6TSZ8_9PEZI</name>
<reference evidence="2" key="1">
    <citation type="journal article" date="2023" name="Mol. Phylogenet. Evol.">
        <title>Genome-scale phylogeny and comparative genomics of the fungal order Sordariales.</title>
        <authorList>
            <person name="Hensen N."/>
            <person name="Bonometti L."/>
            <person name="Westerberg I."/>
            <person name="Brannstrom I.O."/>
            <person name="Guillou S."/>
            <person name="Cros-Aarteil S."/>
            <person name="Calhoun S."/>
            <person name="Haridas S."/>
            <person name="Kuo A."/>
            <person name="Mondo S."/>
            <person name="Pangilinan J."/>
            <person name="Riley R."/>
            <person name="LaButti K."/>
            <person name="Andreopoulos B."/>
            <person name="Lipzen A."/>
            <person name="Chen C."/>
            <person name="Yan M."/>
            <person name="Daum C."/>
            <person name="Ng V."/>
            <person name="Clum A."/>
            <person name="Steindorff A."/>
            <person name="Ohm R.A."/>
            <person name="Martin F."/>
            <person name="Silar P."/>
            <person name="Natvig D.O."/>
            <person name="Lalanne C."/>
            <person name="Gautier V."/>
            <person name="Ament-Velasquez S.L."/>
            <person name="Kruys A."/>
            <person name="Hutchinson M.I."/>
            <person name="Powell A.J."/>
            <person name="Barry K."/>
            <person name="Miller A.N."/>
            <person name="Grigoriev I.V."/>
            <person name="Debuchy R."/>
            <person name="Gladieux P."/>
            <person name="Hiltunen Thoren M."/>
            <person name="Johannesson H."/>
        </authorList>
    </citation>
    <scope>NUCLEOTIDE SEQUENCE</scope>
    <source>
        <strain evidence="2">CBS 731.68</strain>
    </source>
</reference>
<gene>
    <name evidence="2" type="ORF">N657DRAFT_684200</name>
</gene>
<evidence type="ECO:0000256" key="1">
    <source>
        <dbReference type="SAM" id="MobiDB-lite"/>
    </source>
</evidence>
<comment type="caution">
    <text evidence="2">The sequence shown here is derived from an EMBL/GenBank/DDBJ whole genome shotgun (WGS) entry which is preliminary data.</text>
</comment>
<protein>
    <submittedName>
        <fullName evidence="2">Uncharacterized protein</fullName>
    </submittedName>
</protein>
<dbReference type="Proteomes" id="UP001302602">
    <property type="component" value="Unassembled WGS sequence"/>
</dbReference>
<accession>A0AAN6TSZ8</accession>
<dbReference type="GeneID" id="87833419"/>
<proteinExistence type="predicted"/>
<dbReference type="AlphaFoldDB" id="A0AAN6TSZ8"/>
<keyword evidence="3" id="KW-1185">Reference proteome</keyword>
<feature type="region of interest" description="Disordered" evidence="1">
    <location>
        <begin position="1"/>
        <end position="24"/>
    </location>
</feature>
<feature type="region of interest" description="Disordered" evidence="1">
    <location>
        <begin position="64"/>
        <end position="131"/>
    </location>
</feature>
<evidence type="ECO:0000313" key="3">
    <source>
        <dbReference type="Proteomes" id="UP001302602"/>
    </source>
</evidence>
<organism evidence="2 3">
    <name type="scientific">Parathielavia appendiculata</name>
    <dbReference type="NCBI Taxonomy" id="2587402"/>
    <lineage>
        <taxon>Eukaryota</taxon>
        <taxon>Fungi</taxon>
        <taxon>Dikarya</taxon>
        <taxon>Ascomycota</taxon>
        <taxon>Pezizomycotina</taxon>
        <taxon>Sordariomycetes</taxon>
        <taxon>Sordariomycetidae</taxon>
        <taxon>Sordariales</taxon>
        <taxon>Chaetomiaceae</taxon>
        <taxon>Parathielavia</taxon>
    </lineage>
</organism>
<evidence type="ECO:0000313" key="2">
    <source>
        <dbReference type="EMBL" id="KAK4119726.1"/>
    </source>
</evidence>
<dbReference type="RefSeq" id="XP_062643499.1">
    <property type="nucleotide sequence ID" value="XM_062796651.1"/>
</dbReference>
<feature type="compositionally biased region" description="Basic and acidic residues" evidence="1">
    <location>
        <begin position="98"/>
        <end position="123"/>
    </location>
</feature>
<sequence>MLGKSHGWQNPLKGGRRPAGSPSHDEQLLWIKGVQCQRLFLSQAASGWFKILREDQNGRPAELTIRSNHYSPPPIRRPKAPLDTVRGRRLLPLVRLETPTHRDPVGGRERPRPASSRDQRGRSDSLLGNPLTVQMCQAVGAQAH</sequence>